<keyword evidence="2" id="KW-1185">Reference proteome</keyword>
<gene>
    <name evidence="1" type="ORF">ymoll0001_11100</name>
</gene>
<protein>
    <submittedName>
        <fullName evidence="1">Uncharacterized protein</fullName>
    </submittedName>
</protein>
<accession>A0ABP2EPE4</accession>
<name>A0ABP2EPE4_YERMW</name>
<comment type="caution">
    <text evidence="1">The sequence shown here is derived from an EMBL/GenBank/DDBJ whole genome shotgun (WGS) entry which is preliminary data.</text>
</comment>
<reference evidence="1" key="1">
    <citation type="submission" date="2008-12" db="EMBL/GenBank/DDBJ databases">
        <title>Annotation of the Yersinia mollaretii ATCC 43969 genome.</title>
        <authorList>
            <person name="Read T.D."/>
            <person name="Akmal A."/>
            <person name="Bishop-Lilly K."/>
            <person name="Chen P.E."/>
            <person name="Cook C."/>
            <person name="Kiley M.P."/>
            <person name="Lentz S."/>
            <person name="Mateczun A."/>
            <person name="Nagarajan N."/>
            <person name="Nolan N."/>
            <person name="Osborne B.I."/>
            <person name="Pop M."/>
            <person name="Sozhamannan S."/>
            <person name="Stewart A.C."/>
            <person name="Sulakvelidze A."/>
            <person name="Thomason B."/>
            <person name="Willner K."/>
            <person name="Zwick M.E."/>
        </authorList>
    </citation>
    <scope>NUCLEOTIDE SEQUENCE [LARGE SCALE GENOMIC DNA]</scope>
    <source>
        <strain evidence="1">ATCC 43969</strain>
    </source>
</reference>
<dbReference type="EMBL" id="AALD02000001">
    <property type="protein sequence ID" value="EEQ12440.1"/>
    <property type="molecule type" value="Genomic_DNA"/>
</dbReference>
<sequence>MTSAEGLFAPMGSRCSGIPSEFVIFDVDFEADKAQMFA</sequence>
<evidence type="ECO:0000313" key="1">
    <source>
        <dbReference type="EMBL" id="EEQ12440.1"/>
    </source>
</evidence>
<dbReference type="Proteomes" id="UP000003027">
    <property type="component" value="Unassembled WGS sequence"/>
</dbReference>
<organism evidence="1 2">
    <name type="scientific">Yersinia mollaretii (strain ATCC 43969 / DSM 18520 / CIP 103324 / CNY 7263 / WAIP 204)</name>
    <dbReference type="NCBI Taxonomy" id="349967"/>
    <lineage>
        <taxon>Bacteria</taxon>
        <taxon>Pseudomonadati</taxon>
        <taxon>Pseudomonadota</taxon>
        <taxon>Gammaproteobacteria</taxon>
        <taxon>Enterobacterales</taxon>
        <taxon>Yersiniaceae</taxon>
        <taxon>Yersinia</taxon>
    </lineage>
</organism>
<evidence type="ECO:0000313" key="2">
    <source>
        <dbReference type="Proteomes" id="UP000003027"/>
    </source>
</evidence>
<proteinExistence type="predicted"/>